<keyword evidence="2" id="KW-0812">Transmembrane</keyword>
<sequence length="502" mass="48512">MVFNTMIGAFLDWVLQGAVDAWKQTCAMALQAGVITSGQWTVAGNIIGKVAGVVLFVVILSAGYAIARAATAGRMGDIWRISGQALLSWPLTMAALWVMVQAINISTALTGLILGVDLTSPKLQAPSLPGLSAAAIKGQFAGPLLVVMLVIMLFAAASLLLCMGARQFLLVVAVCLLPAGIMDTGFARRAMGAARKYIVWVIGIILYQPLVGLFITITGELMKAAGSDNPMAFLEAIVGMVLSSVFPWVLVAKFAGHLPAGQGLNTAATAGKQTVGKAKEEAGKAAAAAVQIAGAVATGGASAAGMGAGAAGAGAKASGSAASEASKAANPSKDAGGPTGGTPGTSTDGTRNGGSSHAPTPAGFPSSPGATAASGSGRAPGSGMGGIAKAGLAAAAASMHTSPAVAGMAAAMNTAAAQLAPAPGAAPSPAAPGAADEAGPAGAPPMTAPGSPGAAGSPSSPAPSPQPASGPGREGQESGGTPHVTVHVESGGARGANAHVDQ</sequence>
<feature type="compositionally biased region" description="Low complexity" evidence="1">
    <location>
        <begin position="431"/>
        <end position="441"/>
    </location>
</feature>
<dbReference type="EMBL" id="QDAG01000004">
    <property type="protein sequence ID" value="KAE8128719.1"/>
    <property type="molecule type" value="Genomic_DNA"/>
</dbReference>
<feature type="transmembrane region" description="Helical" evidence="2">
    <location>
        <begin position="46"/>
        <end position="67"/>
    </location>
</feature>
<name>A0A5N6S5L4_9BIFI</name>
<dbReference type="RefSeq" id="WP_152580525.1">
    <property type="nucleotide sequence ID" value="NZ_QDAG01000004.1"/>
</dbReference>
<keyword evidence="4" id="KW-1185">Reference proteome</keyword>
<dbReference type="Proteomes" id="UP000325415">
    <property type="component" value="Unassembled WGS sequence"/>
</dbReference>
<proteinExistence type="predicted"/>
<feature type="transmembrane region" description="Helical" evidence="2">
    <location>
        <begin position="231"/>
        <end position="250"/>
    </location>
</feature>
<feature type="compositionally biased region" description="Low complexity" evidence="1">
    <location>
        <begin position="448"/>
        <end position="459"/>
    </location>
</feature>
<reference evidence="3 4" key="1">
    <citation type="submission" date="2018-04" db="EMBL/GenBank/DDBJ databases">
        <authorList>
            <person name="Eckel V.P."/>
            <person name="Vogel R.F."/>
        </authorList>
    </citation>
    <scope>NUCLEOTIDE SEQUENCE [LARGE SCALE GENOMIC DNA]</scope>
    <source>
        <strain evidence="4">TMW 2.1764</strain>
    </source>
</reference>
<evidence type="ECO:0000256" key="2">
    <source>
        <dbReference type="SAM" id="Phobius"/>
    </source>
</evidence>
<comment type="caution">
    <text evidence="3">The sequence shown here is derived from an EMBL/GenBank/DDBJ whole genome shotgun (WGS) entry which is preliminary data.</text>
</comment>
<evidence type="ECO:0000313" key="4">
    <source>
        <dbReference type="Proteomes" id="UP000325415"/>
    </source>
</evidence>
<accession>A0A5N6S5L4</accession>
<feature type="transmembrane region" description="Helical" evidence="2">
    <location>
        <begin position="140"/>
        <end position="161"/>
    </location>
</feature>
<feature type="region of interest" description="Disordered" evidence="1">
    <location>
        <begin position="421"/>
        <end position="502"/>
    </location>
</feature>
<evidence type="ECO:0008006" key="5">
    <source>
        <dbReference type="Google" id="ProtNLM"/>
    </source>
</evidence>
<feature type="transmembrane region" description="Helical" evidence="2">
    <location>
        <begin position="87"/>
        <end position="114"/>
    </location>
</feature>
<dbReference type="GeneID" id="78126937"/>
<evidence type="ECO:0000256" key="1">
    <source>
        <dbReference type="SAM" id="MobiDB-lite"/>
    </source>
</evidence>
<keyword evidence="2" id="KW-1133">Transmembrane helix</keyword>
<evidence type="ECO:0000313" key="3">
    <source>
        <dbReference type="EMBL" id="KAE8128719.1"/>
    </source>
</evidence>
<gene>
    <name evidence="3" type="ORF">DDE84_04455</name>
</gene>
<feature type="transmembrane region" description="Helical" evidence="2">
    <location>
        <begin position="168"/>
        <end position="191"/>
    </location>
</feature>
<feature type="compositionally biased region" description="Low complexity" evidence="1">
    <location>
        <begin position="361"/>
        <end position="377"/>
    </location>
</feature>
<keyword evidence="2" id="KW-0472">Membrane</keyword>
<protein>
    <recommendedName>
        <fullName evidence="5">Conjugal transfer protein TrbL</fullName>
    </recommendedName>
</protein>
<feature type="region of interest" description="Disordered" evidence="1">
    <location>
        <begin position="324"/>
        <end position="381"/>
    </location>
</feature>
<dbReference type="OrthoDB" id="963379at2"/>
<dbReference type="AlphaFoldDB" id="A0A5N6S5L4"/>
<organism evidence="3 4">
    <name type="scientific">Bifidobacterium tibiigranuli</name>
    <dbReference type="NCBI Taxonomy" id="2172043"/>
    <lineage>
        <taxon>Bacteria</taxon>
        <taxon>Bacillati</taxon>
        <taxon>Actinomycetota</taxon>
        <taxon>Actinomycetes</taxon>
        <taxon>Bifidobacteriales</taxon>
        <taxon>Bifidobacteriaceae</taxon>
        <taxon>Bifidobacterium</taxon>
    </lineage>
</organism>
<feature type="transmembrane region" description="Helical" evidence="2">
    <location>
        <begin position="197"/>
        <end position="219"/>
    </location>
</feature>